<name>A0A2U1F6H2_9PSEU</name>
<keyword evidence="6 10" id="KW-0521">NADP</keyword>
<dbReference type="EMBL" id="QEKW01000011">
    <property type="protein sequence ID" value="PVZ07776.1"/>
    <property type="molecule type" value="Genomic_DNA"/>
</dbReference>
<feature type="binding site" evidence="10">
    <location>
        <position position="245"/>
    </location>
    <ligand>
        <name>NADP(+)</name>
        <dbReference type="ChEBI" id="CHEBI:58349"/>
    </ligand>
</feature>
<feature type="domain" description="FAD/NAD(P)-binding" evidence="12">
    <location>
        <begin position="40"/>
        <end position="201"/>
    </location>
</feature>
<comment type="cofactor">
    <cofactor evidence="1 9">
        <name>FAD</name>
        <dbReference type="ChEBI" id="CHEBI:57692"/>
    </cofactor>
</comment>
<protein>
    <recommendedName>
        <fullName evidence="3">ferredoxin--NADP(+) reductase</fullName>
        <ecNumber evidence="3">1.18.1.2</ecNumber>
    </recommendedName>
</protein>
<evidence type="ECO:0000256" key="7">
    <source>
        <dbReference type="ARBA" id="ARBA00023002"/>
    </source>
</evidence>
<feature type="binding site" evidence="9">
    <location>
        <begin position="400"/>
        <end position="402"/>
    </location>
    <ligand>
        <name>FAD</name>
        <dbReference type="ChEBI" id="CHEBI:57692"/>
    </ligand>
</feature>
<proteinExistence type="inferred from homology"/>
<dbReference type="PIRSF" id="PIRSF000362">
    <property type="entry name" value="FNR"/>
    <property type="match status" value="1"/>
</dbReference>
<evidence type="ECO:0000256" key="10">
    <source>
        <dbReference type="PIRSR" id="PIRSR000362-2"/>
    </source>
</evidence>
<reference evidence="13 14" key="1">
    <citation type="submission" date="2018-04" db="EMBL/GenBank/DDBJ databases">
        <title>Genomic Encyclopedia of Type Strains, Phase IV (KMG-IV): sequencing the most valuable type-strain genomes for metagenomic binning, comparative biology and taxonomic classification.</title>
        <authorList>
            <person name="Goeker M."/>
        </authorList>
    </citation>
    <scope>NUCLEOTIDE SEQUENCE [LARGE SCALE GENOMIC DNA]</scope>
    <source>
        <strain evidence="13 14">DSM 45771</strain>
    </source>
</reference>
<keyword evidence="4" id="KW-0285">Flavoprotein</keyword>
<dbReference type="InterPro" id="IPR023753">
    <property type="entry name" value="FAD/NAD-binding_dom"/>
</dbReference>
<keyword evidence="14" id="KW-1185">Reference proteome</keyword>
<evidence type="ECO:0000256" key="2">
    <source>
        <dbReference type="ARBA" id="ARBA00008312"/>
    </source>
</evidence>
<evidence type="ECO:0000256" key="8">
    <source>
        <dbReference type="ARBA" id="ARBA00047776"/>
    </source>
</evidence>
<dbReference type="AlphaFoldDB" id="A0A2U1F6H2"/>
<dbReference type="PANTHER" id="PTHR48467">
    <property type="entry name" value="GLUTAMATE SYNTHASE 1 [NADH], CHLOROPLASTIC-LIKE"/>
    <property type="match status" value="1"/>
</dbReference>
<feature type="region of interest" description="Disordered" evidence="11">
    <location>
        <begin position="452"/>
        <end position="483"/>
    </location>
</feature>
<evidence type="ECO:0000256" key="1">
    <source>
        <dbReference type="ARBA" id="ARBA00001974"/>
    </source>
</evidence>
<feature type="binding site" evidence="9">
    <location>
        <position position="115"/>
    </location>
    <ligand>
        <name>FAD</name>
        <dbReference type="ChEBI" id="CHEBI:57692"/>
    </ligand>
</feature>
<feature type="binding site" evidence="9">
    <location>
        <position position="79"/>
    </location>
    <ligand>
        <name>FAD</name>
        <dbReference type="ChEBI" id="CHEBI:57692"/>
    </ligand>
</feature>
<evidence type="ECO:0000259" key="12">
    <source>
        <dbReference type="Pfam" id="PF07992"/>
    </source>
</evidence>
<dbReference type="SUPFAM" id="SSF51971">
    <property type="entry name" value="Nucleotide-binding domain"/>
    <property type="match status" value="2"/>
</dbReference>
<dbReference type="Gene3D" id="3.50.50.60">
    <property type="entry name" value="FAD/NAD(P)-binding domain"/>
    <property type="match status" value="1"/>
</dbReference>
<dbReference type="Gene3D" id="3.40.50.720">
    <property type="entry name" value="NAD(P)-binding Rossmann-like Domain"/>
    <property type="match status" value="1"/>
</dbReference>
<dbReference type="InterPro" id="IPR021163">
    <property type="entry name" value="Ferredox_Rdtase_adrenod"/>
</dbReference>
<dbReference type="PRINTS" id="PR00419">
    <property type="entry name" value="ADXRDTASE"/>
</dbReference>
<keyword evidence="5 9" id="KW-0274">FAD</keyword>
<sequence>MSRPGVALHPITTDGGRTGACCGRVGHDAEVENHTTRPHHVAIVGSGPSGFYAAAALLDAGAPDVRVDMFDRLATPWGLVRAGVAPDHPKIKSVSSQYTKTAAREGFRFFGHVCLGSGPTDVTREELLERYDAVIYAVGSQTERRLRIPGEDLRGSIASVDFVGWYNGHPDFVDLEPPLDTERAVVIGAGNVALDVARMLLLPEADLRATDTADHALEALAASSVREALVCGRRGPVEAAFTTTELRELSDIDDLTVVVDPEQVPAGIADSEGLAKGTRRNLEILRGFAEAGPDASAPHRMEFRFLRSPVEIRGDGRVEEIVLGINRLETGEDGRVRAVDTGERETVPTGLVLRAVGYRGLALPGLPFDEATGTVPHTEGRVDSREREYVVGWIKRGPTGIIGTNKKDANETVRHVVEDLTTRAPREHSPDEVEAWLRDRCPDLVDQQGWEAIDAHERGRGDPTGRPRVKVVDRDELVKLSRG</sequence>
<accession>A0A2U1F6H2</accession>
<dbReference type="InterPro" id="IPR055275">
    <property type="entry name" value="Ferredox_Rdtase"/>
</dbReference>
<evidence type="ECO:0000256" key="5">
    <source>
        <dbReference type="ARBA" id="ARBA00022827"/>
    </source>
</evidence>
<evidence type="ECO:0000256" key="6">
    <source>
        <dbReference type="ARBA" id="ARBA00022857"/>
    </source>
</evidence>
<comment type="catalytic activity">
    <reaction evidence="8">
        <text>2 reduced [2Fe-2S]-[ferredoxin] + NADP(+) + H(+) = 2 oxidized [2Fe-2S]-[ferredoxin] + NADPH</text>
        <dbReference type="Rhea" id="RHEA:20125"/>
        <dbReference type="Rhea" id="RHEA-COMP:10000"/>
        <dbReference type="Rhea" id="RHEA-COMP:10001"/>
        <dbReference type="ChEBI" id="CHEBI:15378"/>
        <dbReference type="ChEBI" id="CHEBI:33737"/>
        <dbReference type="ChEBI" id="CHEBI:33738"/>
        <dbReference type="ChEBI" id="CHEBI:57783"/>
        <dbReference type="ChEBI" id="CHEBI:58349"/>
        <dbReference type="EC" id="1.18.1.2"/>
    </reaction>
</comment>
<dbReference type="Pfam" id="PF07992">
    <property type="entry name" value="Pyr_redox_2"/>
    <property type="match status" value="1"/>
</dbReference>
<dbReference type="GO" id="GO:0004324">
    <property type="term" value="F:ferredoxin-NADP+ reductase activity"/>
    <property type="evidence" value="ECO:0007669"/>
    <property type="project" value="UniProtKB-EC"/>
</dbReference>
<feature type="binding site" evidence="10">
    <location>
        <begin position="233"/>
        <end position="234"/>
    </location>
    <ligand>
        <name>NADP(+)</name>
        <dbReference type="ChEBI" id="CHEBI:58349"/>
    </ligand>
</feature>
<comment type="caution">
    <text evidence="13">The sequence shown here is derived from an EMBL/GenBank/DDBJ whole genome shotgun (WGS) entry which is preliminary data.</text>
</comment>
<evidence type="ECO:0000256" key="9">
    <source>
        <dbReference type="PIRSR" id="PIRSR000362-1"/>
    </source>
</evidence>
<evidence type="ECO:0000256" key="3">
    <source>
        <dbReference type="ARBA" id="ARBA00013223"/>
    </source>
</evidence>
<comment type="similarity">
    <text evidence="2">Belongs to the ferredoxin--NADP reductase type 1 family.</text>
</comment>
<feature type="binding site" evidence="9">
    <location>
        <position position="393"/>
    </location>
    <ligand>
        <name>FAD</name>
        <dbReference type="ChEBI" id="CHEBI:57692"/>
    </ligand>
</feature>
<feature type="compositionally biased region" description="Basic and acidic residues" evidence="11">
    <location>
        <begin position="453"/>
        <end position="483"/>
    </location>
</feature>
<evidence type="ECO:0000256" key="4">
    <source>
        <dbReference type="ARBA" id="ARBA00022630"/>
    </source>
</evidence>
<organism evidence="13 14">
    <name type="scientific">Actinomycetospora cinnamomea</name>
    <dbReference type="NCBI Taxonomy" id="663609"/>
    <lineage>
        <taxon>Bacteria</taxon>
        <taxon>Bacillati</taxon>
        <taxon>Actinomycetota</taxon>
        <taxon>Actinomycetes</taxon>
        <taxon>Pseudonocardiales</taxon>
        <taxon>Pseudonocardiaceae</taxon>
        <taxon>Actinomycetospora</taxon>
    </lineage>
</organism>
<dbReference type="EC" id="1.18.1.2" evidence="3"/>
<evidence type="ECO:0000313" key="13">
    <source>
        <dbReference type="EMBL" id="PVZ07776.1"/>
    </source>
</evidence>
<feature type="binding site" evidence="10">
    <location>
        <position position="400"/>
    </location>
    <ligand>
        <name>NADP(+)</name>
        <dbReference type="ChEBI" id="CHEBI:58349"/>
    </ligand>
</feature>
<dbReference type="InterPro" id="IPR036188">
    <property type="entry name" value="FAD/NAD-bd_sf"/>
</dbReference>
<dbReference type="Proteomes" id="UP000245639">
    <property type="component" value="Unassembled WGS sequence"/>
</dbReference>
<gene>
    <name evidence="13" type="ORF">C8D89_111147</name>
</gene>
<dbReference type="PANTHER" id="PTHR48467:SF1">
    <property type="entry name" value="GLUTAMATE SYNTHASE 1 [NADH], CHLOROPLASTIC-LIKE"/>
    <property type="match status" value="1"/>
</dbReference>
<evidence type="ECO:0000256" key="11">
    <source>
        <dbReference type="SAM" id="MobiDB-lite"/>
    </source>
</evidence>
<keyword evidence="7" id="KW-0560">Oxidoreductase</keyword>
<evidence type="ECO:0000313" key="14">
    <source>
        <dbReference type="Proteomes" id="UP000245639"/>
    </source>
</evidence>
<feature type="binding site" evidence="9">
    <location>
        <position position="49"/>
    </location>
    <ligand>
        <name>FAD</name>
        <dbReference type="ChEBI" id="CHEBI:57692"/>
    </ligand>
</feature>